<evidence type="ECO:0000256" key="1">
    <source>
        <dbReference type="SAM" id="Phobius"/>
    </source>
</evidence>
<keyword evidence="1" id="KW-1133">Transmembrane helix</keyword>
<keyword evidence="1" id="KW-0812">Transmembrane</keyword>
<feature type="transmembrane region" description="Helical" evidence="1">
    <location>
        <begin position="12"/>
        <end position="32"/>
    </location>
</feature>
<sequence length="112" mass="12478">MSEVDLWQSSNYLLGIGAALLVLVVFASLFWLLRLLANVLIWITICICAVLPFFILQSDTLSSNSDIWSFSAVLGAACAVVCLAIYPYSSMYENKIKEKIEKALLLDRDLNI</sequence>
<evidence type="ECO:0000313" key="2">
    <source>
        <dbReference type="EMBL" id="WVS92442.1"/>
    </source>
</evidence>
<organism evidence="2 3">
    <name type="scientific">Synechococcus elongatus PCC 11801</name>
    <dbReference type="NCBI Taxonomy" id="2219813"/>
    <lineage>
        <taxon>Bacteria</taxon>
        <taxon>Bacillati</taxon>
        <taxon>Cyanobacteriota</taxon>
        <taxon>Cyanophyceae</taxon>
        <taxon>Synechococcales</taxon>
        <taxon>Synechococcaceae</taxon>
        <taxon>Synechococcus</taxon>
    </lineage>
</organism>
<proteinExistence type="predicted"/>
<dbReference type="RefSeq" id="WP_208675442.1">
    <property type="nucleotide sequence ID" value="NZ_CP030139.2"/>
</dbReference>
<evidence type="ECO:0000313" key="3">
    <source>
        <dbReference type="Proteomes" id="UP000267249"/>
    </source>
</evidence>
<name>A0AAQ3MCN1_SYNEL</name>
<gene>
    <name evidence="2" type="ORF">DOP62_13790</name>
</gene>
<reference evidence="2 3" key="1">
    <citation type="journal article" date="2018" name="Sci. Rep.">
        <title>Genome Features and Biochemical Characteristics of a Robust, Fast Growing and Naturally Transformable Cyanobacterium Synechococcus elongatus PCC 11801 Isolated from India.</title>
        <authorList>
            <person name="Jaiswal D."/>
            <person name="Sengupta A."/>
            <person name="Sohoni S."/>
            <person name="Sengupta S."/>
            <person name="Phadnavis A.G."/>
            <person name="Pakrasi H.B."/>
            <person name="Wangikar P.P."/>
        </authorList>
    </citation>
    <scope>NUCLEOTIDE SEQUENCE [LARGE SCALE GENOMIC DNA]</scope>
    <source>
        <strain evidence="2 3">PCC 11801</strain>
    </source>
</reference>
<keyword evidence="1" id="KW-0472">Membrane</keyword>
<accession>A0AAQ3MCN1</accession>
<dbReference type="AlphaFoldDB" id="A0AAQ3MCN1"/>
<protein>
    <submittedName>
        <fullName evidence="2">Uncharacterized protein</fullName>
    </submittedName>
</protein>
<dbReference type="EMBL" id="CP030139">
    <property type="protein sequence ID" value="WVS92442.1"/>
    <property type="molecule type" value="Genomic_DNA"/>
</dbReference>
<dbReference type="Proteomes" id="UP000267249">
    <property type="component" value="Chromosome"/>
</dbReference>
<feature type="transmembrane region" description="Helical" evidence="1">
    <location>
        <begin position="39"/>
        <end position="55"/>
    </location>
</feature>
<feature type="transmembrane region" description="Helical" evidence="1">
    <location>
        <begin position="67"/>
        <end position="89"/>
    </location>
</feature>